<evidence type="ECO:0000256" key="1">
    <source>
        <dbReference type="SAM" id="SignalP"/>
    </source>
</evidence>
<keyword evidence="3" id="KW-1185">Reference proteome</keyword>
<feature type="signal peptide" evidence="1">
    <location>
        <begin position="1"/>
        <end position="19"/>
    </location>
</feature>
<evidence type="ECO:0000313" key="2">
    <source>
        <dbReference type="EMBL" id="VGO15716.1"/>
    </source>
</evidence>
<proteinExistence type="predicted"/>
<accession>A0A6C2U8H9</accession>
<sequence length="531" mass="61209">MKLKILLLAALLASVGTLASSFPATDSLGRKLPTSEEVGAPREDRFVAMFYFMWHYQHLNEQGDVYDISNILAEHPEAINNANHPAWGPLHHYHHFAEPLFGYYRSTDEWVFRKHAEMLADAGVDAIIFDTSNGPTYKESYEALFRAFDAAQKDGVKVPKIAFLCRFMPEPEQVRALYEDIYKPGRYENLWFYWKGKPLIMAYPEETGELQDFFTFRAPKASYFDAPSHPNHWAWLEKYPLHTFGGTKRQPEQMAVGVAQNALTNEITALSDPHSMGRSYHGGKQDERPDAWKYGLNFQEQWDLALEKDPELIFITGWNEWIAMRLEKFHNYEAPVVFVDLFDLEGSRDIEPMKGGYGDLYYYQLISNVRKFKGMDAPNTSGTYTDYRGDTMHRDHPGWGDELHYVNKQGRNDIIKATVTHDSEFVRFSVETVAPLTKPEGDSWMLLLIDADRDKATGWEGYDLTVDPQNSNHWKVDGNRLELAIEREKIGDSLDFEFKWVDNLNRPGDIMDFYTCGDAAPGGRFNFRYAE</sequence>
<keyword evidence="1" id="KW-0732">Signal</keyword>
<dbReference type="AlphaFoldDB" id="A0A6C2U8H9"/>
<dbReference type="Gene3D" id="3.20.20.80">
    <property type="entry name" value="Glycosidases"/>
    <property type="match status" value="1"/>
</dbReference>
<gene>
    <name evidence="2" type="ORF">PDESU_04301</name>
</gene>
<name>A0A6C2U8H9_PONDE</name>
<organism evidence="2 3">
    <name type="scientific">Pontiella desulfatans</name>
    <dbReference type="NCBI Taxonomy" id="2750659"/>
    <lineage>
        <taxon>Bacteria</taxon>
        <taxon>Pseudomonadati</taxon>
        <taxon>Kiritimatiellota</taxon>
        <taxon>Kiritimatiellia</taxon>
        <taxon>Kiritimatiellales</taxon>
        <taxon>Pontiellaceae</taxon>
        <taxon>Pontiella</taxon>
    </lineage>
</organism>
<dbReference type="RefSeq" id="WP_136081296.1">
    <property type="nucleotide sequence ID" value="NZ_CAAHFG010000003.1"/>
</dbReference>
<evidence type="ECO:0008006" key="4">
    <source>
        <dbReference type="Google" id="ProtNLM"/>
    </source>
</evidence>
<dbReference type="EMBL" id="CAAHFG010000003">
    <property type="protein sequence ID" value="VGO15716.1"/>
    <property type="molecule type" value="Genomic_DNA"/>
</dbReference>
<feature type="chain" id="PRO_5025640097" description="Glycosyl hydrolase family 71" evidence="1">
    <location>
        <begin position="20"/>
        <end position="531"/>
    </location>
</feature>
<evidence type="ECO:0000313" key="3">
    <source>
        <dbReference type="Proteomes" id="UP000366872"/>
    </source>
</evidence>
<dbReference type="Proteomes" id="UP000366872">
    <property type="component" value="Unassembled WGS sequence"/>
</dbReference>
<protein>
    <recommendedName>
        <fullName evidence="4">Glycosyl hydrolase family 71</fullName>
    </recommendedName>
</protein>
<reference evidence="2 3" key="1">
    <citation type="submission" date="2019-04" db="EMBL/GenBank/DDBJ databases">
        <authorList>
            <person name="Van Vliet M D."/>
        </authorList>
    </citation>
    <scope>NUCLEOTIDE SEQUENCE [LARGE SCALE GENOMIC DNA]</scope>
    <source>
        <strain evidence="2 3">F1</strain>
    </source>
</reference>